<evidence type="ECO:0000313" key="3">
    <source>
        <dbReference type="EMBL" id="NHC13484.1"/>
    </source>
</evidence>
<feature type="transmembrane region" description="Helical" evidence="2">
    <location>
        <begin position="192"/>
        <end position="214"/>
    </location>
</feature>
<evidence type="ECO:0000256" key="1">
    <source>
        <dbReference type="SAM" id="MobiDB-lite"/>
    </source>
</evidence>
<comment type="caution">
    <text evidence="3">The sequence shown here is derived from an EMBL/GenBank/DDBJ whole genome shotgun (WGS) entry which is preliminary data.</text>
</comment>
<reference evidence="3 4" key="1">
    <citation type="submission" date="2020-03" db="EMBL/GenBank/DDBJ databases">
        <title>Two novel Motilibacter sp.</title>
        <authorList>
            <person name="Liu S."/>
        </authorList>
    </citation>
    <scope>NUCLEOTIDE SEQUENCE [LARGE SCALE GENOMIC DNA]</scope>
    <source>
        <strain evidence="3 4">E257</strain>
    </source>
</reference>
<sequence>MSDDGTARSRGDRSTYDPRGFAPPDGRPSTGPLEGRLRKEEPTGQPALTKSAAIRLAGGLGRSIHGSMLTKPDIRRLTRAATAAKSAAHTELALLRATAEAQERRQQLLDTPTAVRPMRPVTSLFFTALLMAASYFTINQILAVADVPPLESYLLPIGFAPVFVIGTKLLVSGWLSASSDDVEGLGRRKRAVFARAVLPTLVLAAIGLVVGVSLKGMAVGAFEPLSDSTSRLSSALMFGGLVLAELAGAAGLAAYQATPKAQEFERAERRDQAAQRRLTGALRRHAKAERLSGKRQAQVQAHQDWRAARGQLGRVKGLLDAYKASPDDSALFDYAEVRAPVYAAPVEELLQAPEAPMPTSRDEDSPRRAASSTRPWEERRPPVEDGQVIDLRTELLRTVRGHLGRPKAERPQPRPEDRGSERPAAGERDTGA</sequence>
<feature type="compositionally biased region" description="Basic and acidic residues" evidence="1">
    <location>
        <begin position="1"/>
        <end position="16"/>
    </location>
</feature>
<evidence type="ECO:0000313" key="4">
    <source>
        <dbReference type="Proteomes" id="UP000800981"/>
    </source>
</evidence>
<feature type="transmembrane region" description="Helical" evidence="2">
    <location>
        <begin position="153"/>
        <end position="171"/>
    </location>
</feature>
<organism evidence="3 4">
    <name type="scientific">Motilibacter deserti</name>
    <dbReference type="NCBI Taxonomy" id="2714956"/>
    <lineage>
        <taxon>Bacteria</taxon>
        <taxon>Bacillati</taxon>
        <taxon>Actinomycetota</taxon>
        <taxon>Actinomycetes</taxon>
        <taxon>Motilibacterales</taxon>
        <taxon>Motilibacteraceae</taxon>
        <taxon>Motilibacter</taxon>
    </lineage>
</organism>
<feature type="compositionally biased region" description="Basic and acidic residues" evidence="1">
    <location>
        <begin position="406"/>
        <end position="432"/>
    </location>
</feature>
<evidence type="ECO:0000256" key="2">
    <source>
        <dbReference type="SAM" id="Phobius"/>
    </source>
</evidence>
<protein>
    <submittedName>
        <fullName evidence="3">Uncharacterized protein</fullName>
    </submittedName>
</protein>
<feature type="transmembrane region" description="Helical" evidence="2">
    <location>
        <begin position="124"/>
        <end position="147"/>
    </location>
</feature>
<proteinExistence type="predicted"/>
<name>A0ABX0GV11_9ACTN</name>
<feature type="transmembrane region" description="Helical" evidence="2">
    <location>
        <begin position="234"/>
        <end position="255"/>
    </location>
</feature>
<dbReference type="RefSeq" id="WP_166279936.1">
    <property type="nucleotide sequence ID" value="NZ_JAANNP010000002.1"/>
</dbReference>
<gene>
    <name evidence="3" type="ORF">G9H71_06770</name>
</gene>
<dbReference type="Proteomes" id="UP000800981">
    <property type="component" value="Unassembled WGS sequence"/>
</dbReference>
<accession>A0ABX0GV11</accession>
<keyword evidence="2" id="KW-1133">Transmembrane helix</keyword>
<keyword evidence="2" id="KW-0812">Transmembrane</keyword>
<feature type="region of interest" description="Disordered" evidence="1">
    <location>
        <begin position="351"/>
        <end position="432"/>
    </location>
</feature>
<keyword evidence="2" id="KW-0472">Membrane</keyword>
<feature type="region of interest" description="Disordered" evidence="1">
    <location>
        <begin position="1"/>
        <end position="49"/>
    </location>
</feature>
<keyword evidence="4" id="KW-1185">Reference proteome</keyword>
<dbReference type="EMBL" id="JAANNP010000002">
    <property type="protein sequence ID" value="NHC13484.1"/>
    <property type="molecule type" value="Genomic_DNA"/>
</dbReference>